<comment type="caution">
    <text evidence="1">The sequence shown here is derived from an EMBL/GenBank/DDBJ whole genome shotgun (WGS) entry which is preliminary data.</text>
</comment>
<protein>
    <submittedName>
        <fullName evidence="1">Uncharacterized protein</fullName>
    </submittedName>
</protein>
<keyword evidence="2" id="KW-1185">Reference proteome</keyword>
<dbReference type="EMBL" id="PTIX01000014">
    <property type="protein sequence ID" value="PPK65476.1"/>
    <property type="molecule type" value="Genomic_DNA"/>
</dbReference>
<name>A0A2S6GJZ5_9PSEU</name>
<dbReference type="AlphaFoldDB" id="A0A2S6GJZ5"/>
<evidence type="ECO:0000313" key="1">
    <source>
        <dbReference type="EMBL" id="PPK65476.1"/>
    </source>
</evidence>
<organism evidence="1 2">
    <name type="scientific">Actinokineospora auranticolor</name>
    <dbReference type="NCBI Taxonomy" id="155976"/>
    <lineage>
        <taxon>Bacteria</taxon>
        <taxon>Bacillati</taxon>
        <taxon>Actinomycetota</taxon>
        <taxon>Actinomycetes</taxon>
        <taxon>Pseudonocardiales</taxon>
        <taxon>Pseudonocardiaceae</taxon>
        <taxon>Actinokineospora</taxon>
    </lineage>
</organism>
<dbReference type="Proteomes" id="UP000239203">
    <property type="component" value="Unassembled WGS sequence"/>
</dbReference>
<gene>
    <name evidence="1" type="ORF">CLV40_114128</name>
</gene>
<sequence>MCAPPKNAARELRTLIDPLDNVYRARIAPHCLGDGLRILLDNDVNRLWYRAAFGD</sequence>
<evidence type="ECO:0000313" key="2">
    <source>
        <dbReference type="Proteomes" id="UP000239203"/>
    </source>
</evidence>
<proteinExistence type="predicted"/>
<accession>A0A2S6GJZ5</accession>
<reference evidence="1 2" key="1">
    <citation type="submission" date="2018-02" db="EMBL/GenBank/DDBJ databases">
        <title>Genomic Encyclopedia of Archaeal and Bacterial Type Strains, Phase II (KMG-II): from individual species to whole genera.</title>
        <authorList>
            <person name="Goeker M."/>
        </authorList>
    </citation>
    <scope>NUCLEOTIDE SEQUENCE [LARGE SCALE GENOMIC DNA]</scope>
    <source>
        <strain evidence="1 2">YU 961-1</strain>
    </source>
</reference>